<name>A0A2X3BYE8_KLEPN</name>
<protein>
    <submittedName>
        <fullName evidence="1">IucD</fullName>
        <ecNumber evidence="1">1.14.13.59</ecNumber>
    </submittedName>
</protein>
<dbReference type="EC" id="1.14.13.59" evidence="1"/>
<dbReference type="Proteomes" id="UP000251088">
    <property type="component" value="Unassembled WGS sequence"/>
</dbReference>
<accession>A0A2X3BYE8</accession>
<dbReference type="EMBL" id="UAWN01000002">
    <property type="protein sequence ID" value="SQC05753.1"/>
    <property type="molecule type" value="Genomic_DNA"/>
</dbReference>
<gene>
    <name evidence="1" type="primary">iucD_3</name>
    <name evidence="1" type="ORF">NCTC9128_00336</name>
</gene>
<dbReference type="AlphaFoldDB" id="A0A2X3BYE8"/>
<keyword evidence="1" id="KW-0560">Oxidoreductase</keyword>
<proteinExistence type="predicted"/>
<reference evidence="1 2" key="1">
    <citation type="submission" date="2018-06" db="EMBL/GenBank/DDBJ databases">
        <authorList>
            <consortium name="Pathogen Informatics"/>
            <person name="Doyle S."/>
        </authorList>
    </citation>
    <scope>NUCLEOTIDE SEQUENCE [LARGE SCALE GENOMIC DNA]</scope>
    <source>
        <strain evidence="1 2">NCTC9128</strain>
    </source>
</reference>
<evidence type="ECO:0000313" key="1">
    <source>
        <dbReference type="EMBL" id="SQC05753.1"/>
    </source>
</evidence>
<dbReference type="GO" id="GO:0047091">
    <property type="term" value="F:L-lysine 6-monooxygenase (NADPH) activity"/>
    <property type="evidence" value="ECO:0007669"/>
    <property type="project" value="UniProtKB-EC"/>
</dbReference>
<sequence length="58" mass="6936">MSRIAMRDECNFKVRDDFTLEWNGPKENNIFAVKRQYANPWHRRTPAQPDGMEICTYS</sequence>
<organism evidence="1 2">
    <name type="scientific">Klebsiella pneumoniae</name>
    <dbReference type="NCBI Taxonomy" id="573"/>
    <lineage>
        <taxon>Bacteria</taxon>
        <taxon>Pseudomonadati</taxon>
        <taxon>Pseudomonadota</taxon>
        <taxon>Gammaproteobacteria</taxon>
        <taxon>Enterobacterales</taxon>
        <taxon>Enterobacteriaceae</taxon>
        <taxon>Klebsiella/Raoultella group</taxon>
        <taxon>Klebsiella</taxon>
        <taxon>Klebsiella pneumoniae complex</taxon>
    </lineage>
</organism>
<evidence type="ECO:0000313" key="2">
    <source>
        <dbReference type="Proteomes" id="UP000251088"/>
    </source>
</evidence>